<dbReference type="EMBL" id="ML975325">
    <property type="protein sequence ID" value="KAF1833074.1"/>
    <property type="molecule type" value="Genomic_DNA"/>
</dbReference>
<name>A0A6A5KF25_9PLEO</name>
<evidence type="ECO:0000313" key="2">
    <source>
        <dbReference type="Proteomes" id="UP000800040"/>
    </source>
</evidence>
<sequence length="256" mass="28318">MANMALNLVGYPESSCNEYYSNKHTLDCEHTIISPPNLDNSACEQLFNCPPDSPLFCTPASPKLPCSPNCTRNIYVAKPQLPLSWLKPDENLHTYPFICPVCIEDQIRAQYPKFLAQHKEKYGRPSENTDSNVQLWTYAAVLDAVDRGGRLCEATTGVFRLKYVNGFKCIVENMMAGKQATWKMRDGEVDAEEDAAAPKWDLDVEDASTDALVARNEGEGGDVEMDDLAGWLKDAKVGLDEGPDGMDGLMEGISKL</sequence>
<dbReference type="AlphaFoldDB" id="A0A6A5KF25"/>
<accession>A0A6A5KF25</accession>
<dbReference type="OrthoDB" id="3799239at2759"/>
<dbReference type="Proteomes" id="UP000800040">
    <property type="component" value="Unassembled WGS sequence"/>
</dbReference>
<evidence type="ECO:0000313" key="1">
    <source>
        <dbReference type="EMBL" id="KAF1833074.1"/>
    </source>
</evidence>
<protein>
    <submittedName>
        <fullName evidence="1">Uncharacterized protein</fullName>
    </submittedName>
</protein>
<proteinExistence type="predicted"/>
<reference evidence="1" key="1">
    <citation type="submission" date="2020-01" db="EMBL/GenBank/DDBJ databases">
        <authorList>
            <consortium name="DOE Joint Genome Institute"/>
            <person name="Haridas S."/>
            <person name="Albert R."/>
            <person name="Binder M."/>
            <person name="Bloem J."/>
            <person name="Labutti K."/>
            <person name="Salamov A."/>
            <person name="Andreopoulos B."/>
            <person name="Baker S.E."/>
            <person name="Barry K."/>
            <person name="Bills G."/>
            <person name="Bluhm B.H."/>
            <person name="Cannon C."/>
            <person name="Castanera R."/>
            <person name="Culley D.E."/>
            <person name="Daum C."/>
            <person name="Ezra D."/>
            <person name="Gonzalez J.B."/>
            <person name="Henrissat B."/>
            <person name="Kuo A."/>
            <person name="Liang C."/>
            <person name="Lipzen A."/>
            <person name="Lutzoni F."/>
            <person name="Magnuson J."/>
            <person name="Mondo S."/>
            <person name="Nolan M."/>
            <person name="Ohm R."/>
            <person name="Pangilinan J."/>
            <person name="Park H.-J."/>
            <person name="Ramirez L."/>
            <person name="Alfaro M."/>
            <person name="Sun H."/>
            <person name="Tritt A."/>
            <person name="Yoshinaga Y."/>
            <person name="Zwiers L.-H."/>
            <person name="Turgeon B.G."/>
            <person name="Goodwin S.B."/>
            <person name="Spatafora J.W."/>
            <person name="Crous P.W."/>
            <person name="Grigoriev I.V."/>
        </authorList>
    </citation>
    <scope>NUCLEOTIDE SEQUENCE</scope>
    <source>
        <strain evidence="1">P77</strain>
    </source>
</reference>
<organism evidence="1 2">
    <name type="scientific">Decorospora gaudefroyi</name>
    <dbReference type="NCBI Taxonomy" id="184978"/>
    <lineage>
        <taxon>Eukaryota</taxon>
        <taxon>Fungi</taxon>
        <taxon>Dikarya</taxon>
        <taxon>Ascomycota</taxon>
        <taxon>Pezizomycotina</taxon>
        <taxon>Dothideomycetes</taxon>
        <taxon>Pleosporomycetidae</taxon>
        <taxon>Pleosporales</taxon>
        <taxon>Pleosporineae</taxon>
        <taxon>Pleosporaceae</taxon>
        <taxon>Decorospora</taxon>
    </lineage>
</organism>
<keyword evidence="2" id="KW-1185">Reference proteome</keyword>
<gene>
    <name evidence="1" type="ORF">BDW02DRAFT_624368</name>
</gene>